<gene>
    <name evidence="12" type="ORF">DESME_05265</name>
</gene>
<keyword evidence="2 9" id="KW-0808">Transferase</keyword>
<keyword evidence="8 9" id="KW-0694">RNA-binding</keyword>
<proteinExistence type="inferred from homology"/>
<dbReference type="HOGENOM" id="CLU_015961_3_1_9"/>
<dbReference type="Pfam" id="PF01743">
    <property type="entry name" value="PolyA_pol"/>
    <property type="match status" value="2"/>
</dbReference>
<evidence type="ECO:0000256" key="7">
    <source>
        <dbReference type="ARBA" id="ARBA00022842"/>
    </source>
</evidence>
<evidence type="ECO:0000256" key="6">
    <source>
        <dbReference type="ARBA" id="ARBA00022741"/>
    </source>
</evidence>
<evidence type="ECO:0000256" key="5">
    <source>
        <dbReference type="ARBA" id="ARBA00022723"/>
    </source>
</evidence>
<name>W0E6L5_9FIRM</name>
<evidence type="ECO:0000259" key="11">
    <source>
        <dbReference type="Pfam" id="PF12627"/>
    </source>
</evidence>
<accession>W0E6L5</accession>
<comment type="similarity">
    <text evidence="9">Belongs to the tRNA nucleotidyltransferase/poly(A) polymerase family.</text>
</comment>
<dbReference type="eggNOG" id="COG0617">
    <property type="taxonomic scope" value="Bacteria"/>
</dbReference>
<dbReference type="AlphaFoldDB" id="W0E6L5"/>
<dbReference type="InterPro" id="IPR050124">
    <property type="entry name" value="tRNA_CCA-adding_enzyme"/>
</dbReference>
<keyword evidence="13" id="KW-1185">Reference proteome</keyword>
<dbReference type="GO" id="GO:0000166">
    <property type="term" value="F:nucleotide binding"/>
    <property type="evidence" value="ECO:0007669"/>
    <property type="project" value="UniProtKB-KW"/>
</dbReference>
<reference evidence="12 13" key="1">
    <citation type="submission" date="2013-12" db="EMBL/GenBank/DDBJ databases">
        <authorList>
            <consortium name="DOE Joint Genome Institute"/>
            <person name="Smidt H."/>
            <person name="Huntemann M."/>
            <person name="Han J."/>
            <person name="Chen A."/>
            <person name="Kyrpides N."/>
            <person name="Mavromatis K."/>
            <person name="Markowitz V."/>
            <person name="Palaniappan K."/>
            <person name="Ivanova N."/>
            <person name="Schaumberg A."/>
            <person name="Pati A."/>
            <person name="Liolios K."/>
            <person name="Nordberg H.P."/>
            <person name="Cantor M.N."/>
            <person name="Hua S.X."/>
            <person name="Woyke T."/>
        </authorList>
    </citation>
    <scope>NUCLEOTIDE SEQUENCE [LARGE SCALE GENOMIC DNA]</scope>
    <source>
        <strain evidence="13">DSM 15288</strain>
    </source>
</reference>
<dbReference type="Pfam" id="PF12627">
    <property type="entry name" value="PolyA_pol_RNAbd"/>
    <property type="match status" value="1"/>
</dbReference>
<comment type="cofactor">
    <cofactor evidence="1">
        <name>Mg(2+)</name>
        <dbReference type="ChEBI" id="CHEBI:18420"/>
    </cofactor>
</comment>
<feature type="domain" description="Poly A polymerase head" evidence="10">
    <location>
        <begin position="18"/>
        <end position="82"/>
    </location>
</feature>
<protein>
    <submittedName>
        <fullName evidence="12">tRNA nucleotidyltransferase/poly(A) polymerase</fullName>
    </submittedName>
</protein>
<evidence type="ECO:0000256" key="2">
    <source>
        <dbReference type="ARBA" id="ARBA00022679"/>
    </source>
</evidence>
<dbReference type="STRING" id="871968.DESME_05265"/>
<evidence type="ECO:0000256" key="3">
    <source>
        <dbReference type="ARBA" id="ARBA00022694"/>
    </source>
</evidence>
<keyword evidence="4" id="KW-0548">Nucleotidyltransferase</keyword>
<evidence type="ECO:0000256" key="4">
    <source>
        <dbReference type="ARBA" id="ARBA00022695"/>
    </source>
</evidence>
<evidence type="ECO:0000256" key="1">
    <source>
        <dbReference type="ARBA" id="ARBA00001946"/>
    </source>
</evidence>
<dbReference type="InterPro" id="IPR043519">
    <property type="entry name" value="NT_sf"/>
</dbReference>
<dbReference type="GO" id="GO:0016779">
    <property type="term" value="F:nucleotidyltransferase activity"/>
    <property type="evidence" value="ECO:0007669"/>
    <property type="project" value="UniProtKB-KW"/>
</dbReference>
<evidence type="ECO:0000313" key="13">
    <source>
        <dbReference type="Proteomes" id="UP000010847"/>
    </source>
</evidence>
<dbReference type="KEGG" id="dmt:DESME_05265"/>
<feature type="domain" description="tRNA nucleotidyltransferase/poly(A) polymerase RNA and SrmB- binding" evidence="11">
    <location>
        <begin position="155"/>
        <end position="213"/>
    </location>
</feature>
<dbReference type="Proteomes" id="UP000010847">
    <property type="component" value="Chromosome"/>
</dbReference>
<feature type="domain" description="Poly A polymerase head" evidence="10">
    <location>
        <begin position="83"/>
        <end position="126"/>
    </location>
</feature>
<dbReference type="CDD" id="cd05398">
    <property type="entry name" value="NT_ClassII-CCAase"/>
    <property type="match status" value="1"/>
</dbReference>
<dbReference type="OrthoDB" id="9805698at2"/>
<dbReference type="InterPro" id="IPR032828">
    <property type="entry name" value="PolyA_RNA-bd"/>
</dbReference>
<dbReference type="EMBL" id="CP007032">
    <property type="protein sequence ID" value="AHF06535.1"/>
    <property type="molecule type" value="Genomic_DNA"/>
</dbReference>
<dbReference type="Gene3D" id="3.30.460.10">
    <property type="entry name" value="Beta Polymerase, domain 2"/>
    <property type="match status" value="1"/>
</dbReference>
<dbReference type="PANTHER" id="PTHR47545">
    <property type="entry name" value="MULTIFUNCTIONAL CCA PROTEIN"/>
    <property type="match status" value="1"/>
</dbReference>
<sequence length="525" mass="61812">MTPSQKELLTKLSEITRIYFVGGVVRDQLMGLVAKDVDVVTELDLEELKQKLESWGYHPQKIGAKFLTVSVFLDGERIDFTHLTQNLETDALRRDFTINAIYQDCRSGEILDPLGGQLDLREKRLRACGNAVERMREDPIRILRMVRLKVKYQLTLVEETKKAACELMETLIGIASERITEELGRILVLDSVEEALRLLEEIGYWQSYLPELARLKGLVQNKYHVKDAWEHTLHVVRNTPPQILLRLAGLFHDIGKWETASRECYVWGKLEDLEKEFYINEFQILGKKLQRYRGQYVEVHGARLDYYPHKIQVKHIRKVAGRKKGFEWVVDGKRHFLGHEKESARLAHQILPRFRFSMILGEGPAGEKELLWLIENHMSGTLTFMSELRGDQNIAHLQDKVRRFAWEKGWNGREYQRERVFHLLDLWRADFFGGKQRESQDEEIFDKLQAEIRVAVEYLEQRKQKLDWTLLEKFTREKKLVGKAIGEFKDYVLISVMLNERYQPDNRAFLEKEYQKFSLKNTIAY</sequence>
<dbReference type="RefSeq" id="WP_006714937.1">
    <property type="nucleotide sequence ID" value="NZ_CP007032.1"/>
</dbReference>
<dbReference type="GO" id="GO:0003723">
    <property type="term" value="F:RNA binding"/>
    <property type="evidence" value="ECO:0007669"/>
    <property type="project" value="UniProtKB-KW"/>
</dbReference>
<keyword evidence="7" id="KW-0460">Magnesium</keyword>
<keyword evidence="3" id="KW-0819">tRNA processing</keyword>
<evidence type="ECO:0000313" key="12">
    <source>
        <dbReference type="EMBL" id="AHF06535.1"/>
    </source>
</evidence>
<dbReference type="GO" id="GO:0046872">
    <property type="term" value="F:metal ion binding"/>
    <property type="evidence" value="ECO:0007669"/>
    <property type="project" value="UniProtKB-KW"/>
</dbReference>
<organism evidence="12 13">
    <name type="scientific">Desulfitobacterium metallireducens DSM 15288</name>
    <dbReference type="NCBI Taxonomy" id="871968"/>
    <lineage>
        <taxon>Bacteria</taxon>
        <taxon>Bacillati</taxon>
        <taxon>Bacillota</taxon>
        <taxon>Clostridia</taxon>
        <taxon>Eubacteriales</taxon>
        <taxon>Desulfitobacteriaceae</taxon>
        <taxon>Desulfitobacterium</taxon>
    </lineage>
</organism>
<dbReference type="Gene3D" id="1.10.3090.10">
    <property type="entry name" value="cca-adding enzyme, domain 2"/>
    <property type="match status" value="1"/>
</dbReference>
<dbReference type="GO" id="GO:0008033">
    <property type="term" value="P:tRNA processing"/>
    <property type="evidence" value="ECO:0007669"/>
    <property type="project" value="UniProtKB-KW"/>
</dbReference>
<evidence type="ECO:0000256" key="8">
    <source>
        <dbReference type="ARBA" id="ARBA00022884"/>
    </source>
</evidence>
<evidence type="ECO:0000256" key="9">
    <source>
        <dbReference type="RuleBase" id="RU003953"/>
    </source>
</evidence>
<dbReference type="InterPro" id="IPR002646">
    <property type="entry name" value="PolA_pol_head_dom"/>
</dbReference>
<dbReference type="SUPFAM" id="SSF81301">
    <property type="entry name" value="Nucleotidyltransferase"/>
    <property type="match status" value="1"/>
</dbReference>
<keyword evidence="5" id="KW-0479">Metal-binding</keyword>
<evidence type="ECO:0000259" key="10">
    <source>
        <dbReference type="Pfam" id="PF01743"/>
    </source>
</evidence>
<dbReference type="SUPFAM" id="SSF81891">
    <property type="entry name" value="Poly A polymerase C-terminal region-like"/>
    <property type="match status" value="1"/>
</dbReference>
<keyword evidence="6" id="KW-0547">Nucleotide-binding</keyword>